<dbReference type="Proteomes" id="UP000011116">
    <property type="component" value="Chromosome 5H"/>
</dbReference>
<dbReference type="PANTHER" id="PTHR31042">
    <property type="entry name" value="CORE-2/I-BRANCHING BETA-1,6-N-ACETYLGLUCOSAMINYLTRANSFERASE FAMILY PROTEIN-RELATED"/>
    <property type="match status" value="1"/>
</dbReference>
<keyword evidence="4" id="KW-0472">Membrane</keyword>
<evidence type="ECO:0000256" key="2">
    <source>
        <dbReference type="ARBA" id="ARBA00022676"/>
    </source>
</evidence>
<proteinExistence type="predicted"/>
<accession>A0A8I7BDP0</accession>
<sequence>MDRHLAVFVIADDRYYPWFRTECRVPCYVDEHYLPTVLSIVAQGKIANRTITLVDWSRGDAHPATFDAPDVTEDFLGRLVGKKGSPERCMYNGQPVEVCFLFTRKFVPAALLQLLNLSSKILGY</sequence>
<reference evidence="6" key="2">
    <citation type="submission" date="2020-10" db="EMBL/GenBank/DDBJ databases">
        <authorList>
            <person name="Scholz U."/>
            <person name="Mascher M."/>
            <person name="Fiebig A."/>
        </authorList>
    </citation>
    <scope>NUCLEOTIDE SEQUENCE [LARGE SCALE GENOMIC DNA]</scope>
    <source>
        <strain evidence="6">cv. Morex</strain>
    </source>
</reference>
<organism evidence="6 7">
    <name type="scientific">Hordeum vulgare subsp. vulgare</name>
    <name type="common">Domesticated barley</name>
    <dbReference type="NCBI Taxonomy" id="112509"/>
    <lineage>
        <taxon>Eukaryota</taxon>
        <taxon>Viridiplantae</taxon>
        <taxon>Streptophyta</taxon>
        <taxon>Embryophyta</taxon>
        <taxon>Tracheophyta</taxon>
        <taxon>Spermatophyta</taxon>
        <taxon>Magnoliopsida</taxon>
        <taxon>Liliopsida</taxon>
        <taxon>Poales</taxon>
        <taxon>Poaceae</taxon>
        <taxon>BOP clade</taxon>
        <taxon>Pooideae</taxon>
        <taxon>Triticodae</taxon>
        <taxon>Triticeae</taxon>
        <taxon>Hordeinae</taxon>
        <taxon>Hordeum</taxon>
    </lineage>
</organism>
<evidence type="ECO:0000313" key="6">
    <source>
        <dbReference type="EnsemblPlants" id="HORVU.MOREX.r3.5HG0429030.1.CDS1"/>
    </source>
</evidence>
<reference evidence="6" key="3">
    <citation type="submission" date="2022-01" db="UniProtKB">
        <authorList>
            <consortium name="EnsemblPlants"/>
        </authorList>
    </citation>
    <scope>IDENTIFICATION</scope>
    <source>
        <strain evidence="6">subsp. vulgare</strain>
    </source>
</reference>
<evidence type="ECO:0000256" key="3">
    <source>
        <dbReference type="ARBA" id="ARBA00022679"/>
    </source>
</evidence>
<dbReference type="Pfam" id="PF02485">
    <property type="entry name" value="Branch"/>
    <property type="match status" value="1"/>
</dbReference>
<reference evidence="7" key="1">
    <citation type="journal article" date="2012" name="Nature">
        <title>A physical, genetic and functional sequence assembly of the barley genome.</title>
        <authorList>
            <consortium name="The International Barley Genome Sequencing Consortium"/>
            <person name="Mayer K.F."/>
            <person name="Waugh R."/>
            <person name="Brown J.W."/>
            <person name="Schulman A."/>
            <person name="Langridge P."/>
            <person name="Platzer M."/>
            <person name="Fincher G.B."/>
            <person name="Muehlbauer G.J."/>
            <person name="Sato K."/>
            <person name="Close T.J."/>
            <person name="Wise R.P."/>
            <person name="Stein N."/>
        </authorList>
    </citation>
    <scope>NUCLEOTIDE SEQUENCE [LARGE SCALE GENOMIC DNA]</scope>
    <source>
        <strain evidence="7">cv. Morex</strain>
    </source>
</reference>
<dbReference type="InterPro" id="IPR044174">
    <property type="entry name" value="BC10-like"/>
</dbReference>
<evidence type="ECO:0000313" key="7">
    <source>
        <dbReference type="Proteomes" id="UP000011116"/>
    </source>
</evidence>
<name>A0A8I7BDP0_HORVV</name>
<evidence type="ECO:0000256" key="1">
    <source>
        <dbReference type="ARBA" id="ARBA00004606"/>
    </source>
</evidence>
<keyword evidence="7" id="KW-1185">Reference proteome</keyword>
<dbReference type="EnsemblPlants" id="HORVU.MOREX.r3.5HG0429030.1">
    <property type="protein sequence ID" value="HORVU.MOREX.r3.5HG0429030.1.CDS1"/>
    <property type="gene ID" value="HORVU.MOREX.r3.5HG0429030"/>
</dbReference>
<dbReference type="GO" id="GO:0016757">
    <property type="term" value="F:glycosyltransferase activity"/>
    <property type="evidence" value="ECO:0007669"/>
    <property type="project" value="UniProtKB-KW"/>
</dbReference>
<dbReference type="Gramene" id="HORVU.MOREX.r2.5HG0356500.1">
    <property type="protein sequence ID" value="HORVU.MOREX.r2.5HG0356500.1.CDS.1"/>
    <property type="gene ID" value="HORVU.MOREX.r2.5HG0356500"/>
</dbReference>
<evidence type="ECO:0000256" key="5">
    <source>
        <dbReference type="ARBA" id="ARBA00023180"/>
    </source>
</evidence>
<dbReference type="GO" id="GO:0016020">
    <property type="term" value="C:membrane"/>
    <property type="evidence" value="ECO:0007669"/>
    <property type="project" value="UniProtKB-SubCell"/>
</dbReference>
<dbReference type="Gramene" id="HORVU.MOREX.r3.5HG0429030.1">
    <property type="protein sequence ID" value="HORVU.MOREX.r3.5HG0429030.1.CDS1"/>
    <property type="gene ID" value="HORVU.MOREX.r3.5HG0429030"/>
</dbReference>
<dbReference type="InterPro" id="IPR003406">
    <property type="entry name" value="Glyco_trans_14"/>
</dbReference>
<keyword evidence="3" id="KW-0808">Transferase</keyword>
<dbReference type="PANTHER" id="PTHR31042:SF128">
    <property type="entry name" value="EXPRESSED PROTEIN"/>
    <property type="match status" value="1"/>
</dbReference>
<dbReference type="AlphaFoldDB" id="A0A8I7BDP0"/>
<evidence type="ECO:0000256" key="4">
    <source>
        <dbReference type="ARBA" id="ARBA00023136"/>
    </source>
</evidence>
<comment type="subcellular location">
    <subcellularLocation>
        <location evidence="1">Membrane</location>
        <topology evidence="1">Single-pass type II membrane protein</topology>
    </subcellularLocation>
</comment>
<protein>
    <submittedName>
        <fullName evidence="6">Uncharacterized protein</fullName>
    </submittedName>
</protein>
<keyword evidence="5" id="KW-0325">Glycoprotein</keyword>
<keyword evidence="2" id="KW-0328">Glycosyltransferase</keyword>